<reference evidence="2 3" key="1">
    <citation type="submission" date="2013-09" db="EMBL/GenBank/DDBJ databases">
        <authorList>
            <consortium name="DOE Joint Genome Institute"/>
            <person name="Klenk H.-P."/>
            <person name="Huntemann M."/>
            <person name="Han J."/>
            <person name="Chen A."/>
            <person name="Kyrpides N."/>
            <person name="Mavromatis K."/>
            <person name="Markowitz V."/>
            <person name="Palaniappan K."/>
            <person name="Ivanova N."/>
            <person name="Schaumberg A."/>
            <person name="Pati A."/>
            <person name="Liolios K."/>
            <person name="Nordberg H.P."/>
            <person name="Cantor M.N."/>
            <person name="Hua S.X."/>
            <person name="Woyke T."/>
        </authorList>
    </citation>
    <scope>NUCLEOTIDE SEQUENCE [LARGE SCALE GENOMIC DNA]</scope>
    <source>
        <strain evidence="2 3">DSM 14336</strain>
    </source>
</reference>
<dbReference type="EMBL" id="CP006773">
    <property type="protein sequence ID" value="AHD02914.1"/>
    <property type="molecule type" value="Genomic_DNA"/>
</dbReference>
<dbReference type="AlphaFoldDB" id="V9VYU2"/>
<keyword evidence="3" id="KW-1185">Reference proteome</keyword>
<feature type="signal peptide" evidence="1">
    <location>
        <begin position="1"/>
        <end position="19"/>
    </location>
</feature>
<accession>V9VYU2</accession>
<evidence type="ECO:0000313" key="2">
    <source>
        <dbReference type="EMBL" id="AHD02914.1"/>
    </source>
</evidence>
<dbReference type="PATRIC" id="fig|999552.6.peg.1219"/>
<proteinExistence type="predicted"/>
<dbReference type="KEGG" id="lmd:METH_06050"/>
<dbReference type="InterPro" id="IPR009380">
    <property type="entry name" value="DUF1036"/>
</dbReference>
<dbReference type="Pfam" id="PF06282">
    <property type="entry name" value="DUF1036"/>
    <property type="match status" value="1"/>
</dbReference>
<dbReference type="OrthoDB" id="9806840at2"/>
<evidence type="ECO:0000313" key="3">
    <source>
        <dbReference type="Proteomes" id="UP000018780"/>
    </source>
</evidence>
<protein>
    <submittedName>
        <fullName evidence="2">Uncharacterized protein</fullName>
    </submittedName>
</protein>
<name>V9VYU2_9RHOB</name>
<dbReference type="Proteomes" id="UP000018780">
    <property type="component" value="Chromosome"/>
</dbReference>
<sequence>MKYLWLPVLLLDVFFGQMAARAGTRICNDTKVQHQLAVTLHTGGRWVAQGWQPLPSGDCAEPVPQGYHRNYFYFRAESPGYRFRDDSVRFCTAPGRFRIEDGADCALQDPARQGFAKAVFDTENRTIQLSRRSHPASGSAAIVPPQEIRRDAENKEHYSVDVVFQGCTQPDAAEFVTCRFVGNGMKFGAEGRVEISDPVFTYLLGLLHGTPLEVDGEMTTRFGNSGSLELYSVTPRAPNRFDRMLEQMQGEWMSERNPMDRFEISGAVRRFSYGGIELPPEFIAVQGSCGGTEEEGDYLKVWDSLSSTSLCYQIKSLTDETMTLIYLPQGTRLDYWRLY</sequence>
<gene>
    <name evidence="2" type="ORF">METH_06050</name>
</gene>
<organism evidence="2 3">
    <name type="scientific">Leisingera methylohalidivorans DSM 14336</name>
    <dbReference type="NCBI Taxonomy" id="999552"/>
    <lineage>
        <taxon>Bacteria</taxon>
        <taxon>Pseudomonadati</taxon>
        <taxon>Pseudomonadota</taxon>
        <taxon>Alphaproteobacteria</taxon>
        <taxon>Rhodobacterales</taxon>
        <taxon>Roseobacteraceae</taxon>
        <taxon>Leisingera</taxon>
    </lineage>
</organism>
<keyword evidence="1" id="KW-0732">Signal</keyword>
<dbReference type="HOGENOM" id="CLU_902535_0_0_5"/>
<feature type="chain" id="PRO_5004783675" evidence="1">
    <location>
        <begin position="20"/>
        <end position="339"/>
    </location>
</feature>
<evidence type="ECO:0000256" key="1">
    <source>
        <dbReference type="SAM" id="SignalP"/>
    </source>
</evidence>